<evidence type="ECO:0000256" key="4">
    <source>
        <dbReference type="ARBA" id="ARBA00022989"/>
    </source>
</evidence>
<feature type="transmembrane region" description="Helical" evidence="7">
    <location>
        <begin position="39"/>
        <end position="56"/>
    </location>
</feature>
<dbReference type="Pfam" id="PF02535">
    <property type="entry name" value="Zip"/>
    <property type="match status" value="1"/>
</dbReference>
<dbReference type="InParanoid" id="A5DH64"/>
<evidence type="ECO:0000313" key="8">
    <source>
        <dbReference type="EMBL" id="EDK38517.2"/>
    </source>
</evidence>
<dbReference type="InterPro" id="IPR003689">
    <property type="entry name" value="ZIP"/>
</dbReference>
<accession>A5DH64</accession>
<dbReference type="VEuPathDB" id="FungiDB:PGUG_02615"/>
<proteinExistence type="predicted"/>
<dbReference type="Proteomes" id="UP000001997">
    <property type="component" value="Unassembled WGS sequence"/>
</dbReference>
<organism evidence="8 9">
    <name type="scientific">Meyerozyma guilliermondii (strain ATCC 6260 / CBS 566 / DSM 6381 / JCM 1539 / NBRC 10279 / NRRL Y-324)</name>
    <name type="common">Yeast</name>
    <name type="synonym">Candida guilliermondii</name>
    <dbReference type="NCBI Taxonomy" id="294746"/>
    <lineage>
        <taxon>Eukaryota</taxon>
        <taxon>Fungi</taxon>
        <taxon>Dikarya</taxon>
        <taxon>Ascomycota</taxon>
        <taxon>Saccharomycotina</taxon>
        <taxon>Pichiomycetes</taxon>
        <taxon>Debaryomycetaceae</taxon>
        <taxon>Meyerozyma</taxon>
    </lineage>
</organism>
<evidence type="ECO:0000256" key="3">
    <source>
        <dbReference type="ARBA" id="ARBA00022692"/>
    </source>
</evidence>
<dbReference type="OrthoDB" id="19859at2759"/>
<dbReference type="RefSeq" id="XP_001484886.2">
    <property type="nucleotide sequence ID" value="XM_001484836.1"/>
</dbReference>
<keyword evidence="6 7" id="KW-0472">Membrane</keyword>
<evidence type="ECO:0000256" key="6">
    <source>
        <dbReference type="ARBA" id="ARBA00023136"/>
    </source>
</evidence>
<dbReference type="GO" id="GO:0000139">
    <property type="term" value="C:Golgi membrane"/>
    <property type="evidence" value="ECO:0007669"/>
    <property type="project" value="UniProtKB-SubCell"/>
</dbReference>
<dbReference type="PANTHER" id="PTHR16133">
    <property type="entry name" value="SOLUTE CARRIER FAMILY 39 ZINC TRANSPORTER , MEMBER 9-RELATED"/>
    <property type="match status" value="1"/>
</dbReference>
<dbReference type="eggNOG" id="KOG3907">
    <property type="taxonomic scope" value="Eukaryota"/>
</dbReference>
<dbReference type="EMBL" id="CH408157">
    <property type="protein sequence ID" value="EDK38517.2"/>
    <property type="molecule type" value="Genomic_DNA"/>
</dbReference>
<evidence type="ECO:0000256" key="5">
    <source>
        <dbReference type="ARBA" id="ARBA00023034"/>
    </source>
</evidence>
<keyword evidence="4 7" id="KW-1133">Transmembrane helix</keyword>
<feature type="transmembrane region" description="Helical" evidence="7">
    <location>
        <begin position="224"/>
        <end position="241"/>
    </location>
</feature>
<dbReference type="STRING" id="294746.A5DH64"/>
<keyword evidence="5" id="KW-0333">Golgi apparatus</keyword>
<dbReference type="FunCoup" id="A5DH64">
    <property type="interactions" value="294"/>
</dbReference>
<dbReference type="HOGENOM" id="CLU_028824_3_1_1"/>
<dbReference type="OMA" id="DDFPSIC"/>
<dbReference type="KEGG" id="pgu:PGUG_02615"/>
<reference evidence="8 9" key="1">
    <citation type="journal article" date="2009" name="Nature">
        <title>Evolution of pathogenicity and sexual reproduction in eight Candida genomes.</title>
        <authorList>
            <person name="Butler G."/>
            <person name="Rasmussen M.D."/>
            <person name="Lin M.F."/>
            <person name="Santos M.A."/>
            <person name="Sakthikumar S."/>
            <person name="Munro C.A."/>
            <person name="Rheinbay E."/>
            <person name="Grabherr M."/>
            <person name="Forche A."/>
            <person name="Reedy J.L."/>
            <person name="Agrafioti I."/>
            <person name="Arnaud M.B."/>
            <person name="Bates S."/>
            <person name="Brown A.J."/>
            <person name="Brunke S."/>
            <person name="Costanzo M.C."/>
            <person name="Fitzpatrick D.A."/>
            <person name="de Groot P.W."/>
            <person name="Harris D."/>
            <person name="Hoyer L.L."/>
            <person name="Hube B."/>
            <person name="Klis F.M."/>
            <person name="Kodira C."/>
            <person name="Lennard N."/>
            <person name="Logue M.E."/>
            <person name="Martin R."/>
            <person name="Neiman A.M."/>
            <person name="Nikolaou E."/>
            <person name="Quail M.A."/>
            <person name="Quinn J."/>
            <person name="Santos M.C."/>
            <person name="Schmitzberger F.F."/>
            <person name="Sherlock G."/>
            <person name="Shah P."/>
            <person name="Silverstein K.A."/>
            <person name="Skrzypek M.S."/>
            <person name="Soll D."/>
            <person name="Staggs R."/>
            <person name="Stansfield I."/>
            <person name="Stumpf M.P."/>
            <person name="Sudbery P.E."/>
            <person name="Srikantha T."/>
            <person name="Zeng Q."/>
            <person name="Berman J."/>
            <person name="Berriman M."/>
            <person name="Heitman J."/>
            <person name="Gow N.A."/>
            <person name="Lorenz M.C."/>
            <person name="Birren B.W."/>
            <person name="Kellis M."/>
            <person name="Cuomo C.A."/>
        </authorList>
    </citation>
    <scope>NUCLEOTIDE SEQUENCE [LARGE SCALE GENOMIC DNA]</scope>
    <source>
        <strain evidence="9">ATCC 6260 / CBS 566 / DSM 6381 / JCM 1539 / NBRC 10279 / NRRL Y-324</strain>
    </source>
</reference>
<feature type="transmembrane region" description="Helical" evidence="7">
    <location>
        <begin position="76"/>
        <end position="94"/>
    </location>
</feature>
<dbReference type="GO" id="GO:0046873">
    <property type="term" value="F:metal ion transmembrane transporter activity"/>
    <property type="evidence" value="ECO:0007669"/>
    <property type="project" value="InterPro"/>
</dbReference>
<sequence>MIARGIELAVLTAFMGAASYGVGSLPFRMNPDHSYLNKISRFSVGILISTCLVIAIPEGVEILYDAAHVNYYDQSLSFMIGLLLFSGFFFMFLVDNLETIFKLCNRPPLNNDQFDDSDTSTVAKSLLSIFKSTLSLGLLIHAAVDGIALGSAFSEDSKSLQLIFFFMIIVHKVPTAFSLPTLLLKENVPVNIAKTHLFYFSLMTPFTSLLTYVLLSAVKGKQDYIVSGLVIFSGGSFLYVVSQFSAKAHGSNNDLPQIGQETNNSNETSTNFLWTIFGMSIPLLIAPFNY</sequence>
<dbReference type="GeneID" id="5126529"/>
<keyword evidence="3 7" id="KW-0812">Transmembrane</keyword>
<keyword evidence="9" id="KW-1185">Reference proteome</keyword>
<evidence type="ECO:0008006" key="10">
    <source>
        <dbReference type="Google" id="ProtNLM"/>
    </source>
</evidence>
<feature type="transmembrane region" description="Helical" evidence="7">
    <location>
        <begin position="134"/>
        <end position="154"/>
    </location>
</feature>
<feature type="transmembrane region" description="Helical" evidence="7">
    <location>
        <begin position="6"/>
        <end position="27"/>
    </location>
</feature>
<dbReference type="AlphaFoldDB" id="A5DH64"/>
<evidence type="ECO:0000256" key="7">
    <source>
        <dbReference type="SAM" id="Phobius"/>
    </source>
</evidence>
<name>A5DH64_PICGU</name>
<protein>
    <recommendedName>
        <fullName evidence="10">Zinc/iron permease</fullName>
    </recommendedName>
</protein>
<evidence type="ECO:0000256" key="1">
    <source>
        <dbReference type="ARBA" id="ARBA00004127"/>
    </source>
</evidence>
<evidence type="ECO:0000256" key="2">
    <source>
        <dbReference type="ARBA" id="ARBA00004394"/>
    </source>
</evidence>
<evidence type="ECO:0000313" key="9">
    <source>
        <dbReference type="Proteomes" id="UP000001997"/>
    </source>
</evidence>
<comment type="subcellular location">
    <subcellularLocation>
        <location evidence="1">Endomembrane system</location>
        <topology evidence="1">Multi-pass membrane protein</topology>
    </subcellularLocation>
    <subcellularLocation>
        <location evidence="2">Golgi apparatus membrane</location>
    </subcellularLocation>
</comment>
<feature type="transmembrane region" description="Helical" evidence="7">
    <location>
        <begin position="196"/>
        <end position="218"/>
    </location>
</feature>
<dbReference type="PANTHER" id="PTHR16133:SF0">
    <property type="entry name" value="ZINC_IRON REGULATED TRANSPORTER-RELATED PROTEIN 102B, ISOFORM E"/>
    <property type="match status" value="1"/>
</dbReference>
<dbReference type="InterPro" id="IPR045891">
    <property type="entry name" value="ZIP9"/>
</dbReference>
<dbReference type="GO" id="GO:0006829">
    <property type="term" value="P:zinc ion transport"/>
    <property type="evidence" value="ECO:0007669"/>
    <property type="project" value="InterPro"/>
</dbReference>
<feature type="transmembrane region" description="Helical" evidence="7">
    <location>
        <begin position="160"/>
        <end position="184"/>
    </location>
</feature>
<gene>
    <name evidence="8" type="ORF">PGUG_02615</name>
</gene>